<dbReference type="PANTHER" id="PTHR30603:SF60">
    <property type="entry name" value="RNA POLYMERASE SIGMA FACTOR RPOD"/>
    <property type="match status" value="1"/>
</dbReference>
<name>A0A2M6WTW5_9BACT</name>
<proteinExistence type="inferred from homology"/>
<evidence type="ECO:0000313" key="9">
    <source>
        <dbReference type="EMBL" id="PIT96156.1"/>
    </source>
</evidence>
<evidence type="ECO:0000256" key="4">
    <source>
        <dbReference type="ARBA" id="ARBA00023125"/>
    </source>
</evidence>
<sequence>MKKNIKPVKKPVKPFKLVKKAIKAITKSGSAAKLIKKDKKDLVKNKSVSKKIVKATPKKAVKSVLVRAKEQRGKVPAKLPVVSTRRGGRTYKEVAKVTSKAATKSVTKTIVKKNPKIVIKSGKTIQKSKHKTEIKTEPKKPFAGKPLIKRPAIPVVEPTEIDLKKLITKVRTRGFITETELLAAFPQVEEYIFNYELFLEDLTKNSIQIIEDGSGLLDFTVNAKKKAEVDELLGTDKDRLKFDISELSSDSIQMYLREIGKVPLLNTDEEVELAKRKEKGDKRAERKLIEANLRLVVSIAKKFAGTKGLSLLDLIQEGNIGLFRAVEKFEYRKGYKFSTYATWWIRQAITRSLADQSRTIRIPVHMVETINKCKQAQRALVAILGREPLPEEIAAEMGEELEKVRYVLKISQDTISLGTSVGDDDEDSTLEDFIEDVKTVTPDREAALQLLKDYVHDVITKLSPREQKILEMRFGLVDGVAHTLEEVGSEFDVTRERIRQIEAKALEKIQKQPGIIKLRDY</sequence>
<dbReference type="EMBL" id="PFAM01000013">
    <property type="protein sequence ID" value="PIT96156.1"/>
    <property type="molecule type" value="Genomic_DNA"/>
</dbReference>
<dbReference type="GO" id="GO:0016987">
    <property type="term" value="F:sigma factor activity"/>
    <property type="evidence" value="ECO:0007669"/>
    <property type="project" value="UniProtKB-KW"/>
</dbReference>
<dbReference type="PROSITE" id="PS00715">
    <property type="entry name" value="SIGMA70_1"/>
    <property type="match status" value="1"/>
</dbReference>
<dbReference type="FunFam" id="1.10.601.10:FF:000001">
    <property type="entry name" value="RNA polymerase sigma factor SigA"/>
    <property type="match status" value="1"/>
</dbReference>
<dbReference type="GO" id="GO:0003677">
    <property type="term" value="F:DNA binding"/>
    <property type="evidence" value="ECO:0007669"/>
    <property type="project" value="UniProtKB-KW"/>
</dbReference>
<dbReference type="InterPro" id="IPR007624">
    <property type="entry name" value="RNA_pol_sigma70_r3"/>
</dbReference>
<evidence type="ECO:0000256" key="6">
    <source>
        <dbReference type="RuleBase" id="RU362124"/>
    </source>
</evidence>
<gene>
    <name evidence="9" type="ORF">COT94_02600</name>
</gene>
<protein>
    <recommendedName>
        <fullName evidence="6">RNA polymerase sigma factor</fullName>
    </recommendedName>
</protein>
<dbReference type="PROSITE" id="PS00716">
    <property type="entry name" value="SIGMA70_2"/>
    <property type="match status" value="1"/>
</dbReference>
<dbReference type="Gene3D" id="1.10.10.10">
    <property type="entry name" value="Winged helix-like DNA-binding domain superfamily/Winged helix DNA-binding domain"/>
    <property type="match status" value="2"/>
</dbReference>
<dbReference type="Pfam" id="PF00140">
    <property type="entry name" value="Sigma70_r1_2"/>
    <property type="match status" value="1"/>
</dbReference>
<dbReference type="GO" id="GO:0006352">
    <property type="term" value="P:DNA-templated transcription initiation"/>
    <property type="evidence" value="ECO:0007669"/>
    <property type="project" value="InterPro"/>
</dbReference>
<dbReference type="SUPFAM" id="SSF88946">
    <property type="entry name" value="Sigma2 domain of RNA polymerase sigma factors"/>
    <property type="match status" value="1"/>
</dbReference>
<evidence type="ECO:0000256" key="5">
    <source>
        <dbReference type="ARBA" id="ARBA00023163"/>
    </source>
</evidence>
<keyword evidence="3 6" id="KW-0731">Sigma factor</keyword>
<dbReference type="Pfam" id="PF04542">
    <property type="entry name" value="Sigma70_r2"/>
    <property type="match status" value="1"/>
</dbReference>
<dbReference type="AlphaFoldDB" id="A0A2M6WTW5"/>
<dbReference type="Pfam" id="PF04539">
    <property type="entry name" value="Sigma70_r3"/>
    <property type="match status" value="1"/>
</dbReference>
<dbReference type="NCBIfam" id="TIGR02937">
    <property type="entry name" value="sigma70-ECF"/>
    <property type="match status" value="1"/>
</dbReference>
<dbReference type="InterPro" id="IPR009042">
    <property type="entry name" value="RNA_pol_sigma70_r1_2"/>
</dbReference>
<dbReference type="PRINTS" id="PR00046">
    <property type="entry name" value="SIGMA70FCT"/>
</dbReference>
<evidence type="ECO:0000259" key="7">
    <source>
        <dbReference type="PROSITE" id="PS00715"/>
    </source>
</evidence>
<dbReference type="CDD" id="cd06171">
    <property type="entry name" value="Sigma70_r4"/>
    <property type="match status" value="1"/>
</dbReference>
<organism evidence="9 10">
    <name type="scientific">Candidatus Falkowbacteria bacterium CG10_big_fil_rev_8_21_14_0_10_37_14</name>
    <dbReference type="NCBI Taxonomy" id="1974561"/>
    <lineage>
        <taxon>Bacteria</taxon>
        <taxon>Candidatus Falkowiibacteriota</taxon>
    </lineage>
</organism>
<dbReference type="Gene3D" id="1.10.601.10">
    <property type="entry name" value="RNA Polymerase Primary Sigma Factor"/>
    <property type="match status" value="2"/>
</dbReference>
<accession>A0A2M6WTW5</accession>
<keyword evidence="5 6" id="KW-0804">Transcription</keyword>
<evidence type="ECO:0000256" key="3">
    <source>
        <dbReference type="ARBA" id="ARBA00023082"/>
    </source>
</evidence>
<keyword evidence="4 6" id="KW-0238">DNA-binding</keyword>
<dbReference type="InterPro" id="IPR013324">
    <property type="entry name" value="RNA_pol_sigma_r3/r4-like"/>
</dbReference>
<dbReference type="InterPro" id="IPR013325">
    <property type="entry name" value="RNA_pol_sigma_r2"/>
</dbReference>
<dbReference type="PANTHER" id="PTHR30603">
    <property type="entry name" value="RNA POLYMERASE SIGMA FACTOR RPO"/>
    <property type="match status" value="1"/>
</dbReference>
<evidence type="ECO:0000256" key="1">
    <source>
        <dbReference type="ARBA" id="ARBA00007788"/>
    </source>
</evidence>
<dbReference type="SUPFAM" id="SSF88659">
    <property type="entry name" value="Sigma3 and sigma4 domains of RNA polymerase sigma factors"/>
    <property type="match status" value="2"/>
</dbReference>
<dbReference type="Pfam" id="PF04545">
    <property type="entry name" value="Sigma70_r4"/>
    <property type="match status" value="1"/>
</dbReference>
<dbReference type="InterPro" id="IPR000943">
    <property type="entry name" value="RNA_pol_sigma70"/>
</dbReference>
<dbReference type="InterPro" id="IPR014284">
    <property type="entry name" value="RNA_pol_sigma-70_dom"/>
</dbReference>
<comment type="similarity">
    <text evidence="1 6">Belongs to the sigma-70 factor family.</text>
</comment>
<evidence type="ECO:0000259" key="8">
    <source>
        <dbReference type="PROSITE" id="PS00716"/>
    </source>
</evidence>
<reference evidence="10" key="1">
    <citation type="submission" date="2017-09" db="EMBL/GenBank/DDBJ databases">
        <title>Depth-based differentiation of microbial function through sediment-hosted aquifers and enrichment of novel symbionts in the deep terrestrial subsurface.</title>
        <authorList>
            <person name="Probst A.J."/>
            <person name="Ladd B."/>
            <person name="Jarett J.K."/>
            <person name="Geller-Mcgrath D.E."/>
            <person name="Sieber C.M.K."/>
            <person name="Emerson J.B."/>
            <person name="Anantharaman K."/>
            <person name="Thomas B.C."/>
            <person name="Malmstrom R."/>
            <person name="Stieglmeier M."/>
            <person name="Klingl A."/>
            <person name="Woyke T."/>
            <person name="Ryan C.M."/>
            <person name="Banfield J.F."/>
        </authorList>
    </citation>
    <scope>NUCLEOTIDE SEQUENCE [LARGE SCALE GENOMIC DNA]</scope>
</reference>
<evidence type="ECO:0000313" key="10">
    <source>
        <dbReference type="Proteomes" id="UP000228533"/>
    </source>
</evidence>
<dbReference type="InterPro" id="IPR036388">
    <property type="entry name" value="WH-like_DNA-bd_sf"/>
</dbReference>
<dbReference type="InterPro" id="IPR007627">
    <property type="entry name" value="RNA_pol_sigma70_r2"/>
</dbReference>
<keyword evidence="2 6" id="KW-0805">Transcription regulation</keyword>
<evidence type="ECO:0000256" key="2">
    <source>
        <dbReference type="ARBA" id="ARBA00023015"/>
    </source>
</evidence>
<comment type="caution">
    <text evidence="9">The sequence shown here is derived from an EMBL/GenBank/DDBJ whole genome shotgun (WGS) entry which is preliminary data.</text>
</comment>
<dbReference type="InterPro" id="IPR007630">
    <property type="entry name" value="RNA_pol_sigma70_r4"/>
</dbReference>
<dbReference type="Proteomes" id="UP000228533">
    <property type="component" value="Unassembled WGS sequence"/>
</dbReference>
<dbReference type="InterPro" id="IPR050239">
    <property type="entry name" value="Sigma-70_RNA_pol_init_factors"/>
</dbReference>
<feature type="domain" description="RNA polymerase sigma-70" evidence="8">
    <location>
        <begin position="483"/>
        <end position="509"/>
    </location>
</feature>
<feature type="domain" description="RNA polymerase sigma-70" evidence="7">
    <location>
        <begin position="313"/>
        <end position="326"/>
    </location>
</feature>
<comment type="function">
    <text evidence="6">Sigma factors are initiation factors that promote the attachment of RNA polymerase to specific initiation sites and are then released.</text>
</comment>